<evidence type="ECO:0000256" key="3">
    <source>
        <dbReference type="ARBA" id="ARBA00022777"/>
    </source>
</evidence>
<keyword evidence="2 4" id="KW-0808">Transferase</keyword>
<evidence type="ECO:0000256" key="4">
    <source>
        <dbReference type="PIRNR" id="PIRNR006078"/>
    </source>
</evidence>
<dbReference type="NCBIfam" id="TIGR00045">
    <property type="entry name" value="glycerate kinase"/>
    <property type="match status" value="1"/>
</dbReference>
<evidence type="ECO:0000313" key="5">
    <source>
        <dbReference type="EMBL" id="WRP16079.1"/>
    </source>
</evidence>
<dbReference type="EC" id="2.7.1.31" evidence="5"/>
<dbReference type="InterPro" id="IPR018193">
    <property type="entry name" value="Glyc_kinase_flavodox-like_fold"/>
</dbReference>
<dbReference type="InterPro" id="IPR004381">
    <property type="entry name" value="Glycerate_kinase"/>
</dbReference>
<dbReference type="Gene3D" id="3.40.50.10350">
    <property type="entry name" value="Glycerate kinase, domain 1"/>
    <property type="match status" value="1"/>
</dbReference>
<name>A0ABZ1BTL5_9FIRM</name>
<keyword evidence="6" id="KW-1185">Reference proteome</keyword>
<dbReference type="InterPro" id="IPR036129">
    <property type="entry name" value="Glycerate_kinase_sf"/>
</dbReference>
<dbReference type="InterPro" id="IPR018197">
    <property type="entry name" value="Glycerate_kinase_RE-like"/>
</dbReference>
<organism evidence="5 6">
    <name type="scientific">Carboxydichorda subterranea</name>
    <dbReference type="NCBI Taxonomy" id="3109565"/>
    <lineage>
        <taxon>Bacteria</taxon>
        <taxon>Bacillati</taxon>
        <taxon>Bacillota</taxon>
        <taxon>Limnochordia</taxon>
        <taxon>Limnochordales</taxon>
        <taxon>Geochordaceae</taxon>
        <taxon>Carboxydichorda</taxon>
    </lineage>
</organism>
<comment type="similarity">
    <text evidence="1 4">Belongs to the glycerate kinase type-1 family.</text>
</comment>
<dbReference type="SUPFAM" id="SSF110738">
    <property type="entry name" value="Glycerate kinase I"/>
    <property type="match status" value="1"/>
</dbReference>
<dbReference type="Pfam" id="PF02595">
    <property type="entry name" value="Gly_kinase"/>
    <property type="match status" value="1"/>
</dbReference>
<evidence type="ECO:0000256" key="1">
    <source>
        <dbReference type="ARBA" id="ARBA00006284"/>
    </source>
</evidence>
<evidence type="ECO:0000313" key="6">
    <source>
        <dbReference type="Proteomes" id="UP001332192"/>
    </source>
</evidence>
<proteinExistence type="inferred from homology"/>
<evidence type="ECO:0000256" key="2">
    <source>
        <dbReference type="ARBA" id="ARBA00022679"/>
    </source>
</evidence>
<dbReference type="PANTHER" id="PTHR21599:SF0">
    <property type="entry name" value="GLYCERATE KINASE"/>
    <property type="match status" value="1"/>
</dbReference>
<accession>A0ABZ1BTL5</accession>
<dbReference type="GO" id="GO:0008887">
    <property type="term" value="F:glycerate kinase activity"/>
    <property type="evidence" value="ECO:0007669"/>
    <property type="project" value="UniProtKB-EC"/>
</dbReference>
<reference evidence="5 6" key="1">
    <citation type="journal article" date="2024" name="Front. Microbiol.">
        <title>Novel thermophilic genera Geochorda gen. nov. and Carboxydochorda gen. nov. from the deep terrestrial subsurface reveal the ecophysiological diversity in the class Limnochordia.</title>
        <authorList>
            <person name="Karnachuk O.V."/>
            <person name="Lukina A.P."/>
            <person name="Avakyan M.R."/>
            <person name="Kadnikov V.V."/>
            <person name="Begmatov S."/>
            <person name="Beletsky A.V."/>
            <person name="Vlasova K.G."/>
            <person name="Novikov A.A."/>
            <person name="Shcherbakova V.A."/>
            <person name="Mardanov A.V."/>
            <person name="Ravin N.V."/>
        </authorList>
    </citation>
    <scope>NUCLEOTIDE SEQUENCE [LARGE SCALE GENOMIC DNA]</scope>
    <source>
        <strain evidence="5 6">L945</strain>
    </source>
</reference>
<dbReference type="PANTHER" id="PTHR21599">
    <property type="entry name" value="GLYCERATE KINASE"/>
    <property type="match status" value="1"/>
</dbReference>
<keyword evidence="3 4" id="KW-0418">Kinase</keyword>
<protein>
    <submittedName>
        <fullName evidence="5">Glycerate kinase</fullName>
        <ecNumber evidence="5">2.7.1.31</ecNumber>
    </submittedName>
</protein>
<dbReference type="Proteomes" id="UP001332192">
    <property type="component" value="Chromosome"/>
</dbReference>
<dbReference type="RefSeq" id="WP_324715352.1">
    <property type="nucleotide sequence ID" value="NZ_CP141615.1"/>
</dbReference>
<dbReference type="PIRSF" id="PIRSF006078">
    <property type="entry name" value="GlxK"/>
    <property type="match status" value="1"/>
</dbReference>
<dbReference type="EMBL" id="CP141615">
    <property type="protein sequence ID" value="WRP16079.1"/>
    <property type="molecule type" value="Genomic_DNA"/>
</dbReference>
<dbReference type="Gene3D" id="3.90.1510.10">
    <property type="entry name" value="Glycerate kinase, domain 2"/>
    <property type="match status" value="1"/>
</dbReference>
<sequence length="396" mass="40451">MQAAWPRRVVVAPDSFKGSASAREVAEAIARGLSRAMPGLSVETVPMADGGEGTVEALVEATGGRYVTETVTGPLGEPVEARFGMLGDGQTAVIEMAAASGLPLVPASRRNPLVTTTYGTGQLMRAALDAGATRILIGIGGSATVDGGAGMAQALGARLLDDEGQPIDFGGGALHRLARIDLSSIDPRLRSTTILVACDVRNPLVGPEGAAAVFGPQKGATPAMVRTLDDNLRHLAAVIRRDLGVDVADLAGAGAAGGLGAGLVAFCGARLQPGVELVIQAVGLERRLQGADLAVTGEGSLDRQTPFGKTPAGVGRLARRLGIPAIALVGAIGEGVDDAVLDACGLDSVFSIVPGPMPLDEAIRGAHRLLEQAAWRLGRWLSRRPPRTEVAAHELP</sequence>
<gene>
    <name evidence="5" type="ORF">U7230_08145</name>
</gene>